<evidence type="ECO:0000256" key="1">
    <source>
        <dbReference type="ARBA" id="ARBA00009023"/>
    </source>
</evidence>
<keyword evidence="2" id="KW-0813">Transport</keyword>
<dbReference type="Pfam" id="PF03480">
    <property type="entry name" value="DctP"/>
    <property type="match status" value="1"/>
</dbReference>
<sequence>MRKRTVLALALALILGFSTAALAERPLVLRLGHPMAPGNNVTVGYEKFKQLVEEKSHRKIRIQLFPNCQLGSDRVTTEAAQAGTLDLSSSSTPNLASFSKAYMAIDLPYVTSPAHQQALYKALDEGRLGDALREASRKIGLETLMFSEFGYRNFVAASKPLTDAASLMNLKVRTTDSPVEVAVATELGMNPAPIAWGETYTALQQGTVDAEGNTFSLLNDARHTEVLKYAVNSEHNYSMHVLLMNKKKWDSLTPEQQGILREAAREASDWQRKESVALEEKAWQAFRDRGITIHMLTDAERAELKARTRPAYEAFAREVPADILQLLEETQK</sequence>
<dbReference type="PIRSF" id="PIRSF006470">
    <property type="entry name" value="DctB"/>
    <property type="match status" value="1"/>
</dbReference>
<comment type="similarity">
    <text evidence="1">Belongs to the bacterial solute-binding protein 7 family.</text>
</comment>
<feature type="signal peptide" evidence="4">
    <location>
        <begin position="1"/>
        <end position="23"/>
    </location>
</feature>
<dbReference type="PANTHER" id="PTHR33376">
    <property type="match status" value="1"/>
</dbReference>
<organism evidence="5 6">
    <name type="scientific">Desulfovibrio piger</name>
    <dbReference type="NCBI Taxonomy" id="901"/>
    <lineage>
        <taxon>Bacteria</taxon>
        <taxon>Pseudomonadati</taxon>
        <taxon>Thermodesulfobacteriota</taxon>
        <taxon>Desulfovibrionia</taxon>
        <taxon>Desulfovibrionales</taxon>
        <taxon>Desulfovibrionaceae</taxon>
        <taxon>Desulfovibrio</taxon>
    </lineage>
</organism>
<evidence type="ECO:0000256" key="3">
    <source>
        <dbReference type="ARBA" id="ARBA00022729"/>
    </source>
</evidence>
<keyword evidence="3 4" id="KW-0732">Signal</keyword>
<dbReference type="GO" id="GO:0030288">
    <property type="term" value="C:outer membrane-bounded periplasmic space"/>
    <property type="evidence" value="ECO:0007669"/>
    <property type="project" value="InterPro"/>
</dbReference>
<dbReference type="NCBIfam" id="NF037995">
    <property type="entry name" value="TRAP_S1"/>
    <property type="match status" value="1"/>
</dbReference>
<evidence type="ECO:0000256" key="4">
    <source>
        <dbReference type="SAM" id="SignalP"/>
    </source>
</evidence>
<dbReference type="RefSeq" id="WP_072337632.1">
    <property type="nucleotide sequence ID" value="NZ_CALJDE010000066.1"/>
</dbReference>
<dbReference type="CDD" id="cd13603">
    <property type="entry name" value="PBP2_TRAP_Siap_TeaA_like"/>
    <property type="match status" value="1"/>
</dbReference>
<keyword evidence="6" id="KW-1185">Reference proteome</keyword>
<dbReference type="KEGG" id="dpg:DESPIGER_1592"/>
<dbReference type="OrthoDB" id="8690069at2"/>
<evidence type="ECO:0000313" key="6">
    <source>
        <dbReference type="Proteomes" id="UP000186323"/>
    </source>
</evidence>
<name>A0A1K1LFE7_9BACT</name>
<accession>A0A1K1LFE7</accession>
<dbReference type="Proteomes" id="UP000186323">
    <property type="component" value="Chromosome I"/>
</dbReference>
<dbReference type="InterPro" id="IPR038404">
    <property type="entry name" value="TRAP_DctP_sf"/>
</dbReference>
<dbReference type="EMBL" id="LT630450">
    <property type="protein sequence ID" value="SFV73429.1"/>
    <property type="molecule type" value="Genomic_DNA"/>
</dbReference>
<dbReference type="InterPro" id="IPR018389">
    <property type="entry name" value="DctP_fam"/>
</dbReference>
<evidence type="ECO:0000313" key="5">
    <source>
        <dbReference type="EMBL" id="SFV73429.1"/>
    </source>
</evidence>
<dbReference type="GO" id="GO:0055085">
    <property type="term" value="P:transmembrane transport"/>
    <property type="evidence" value="ECO:0007669"/>
    <property type="project" value="InterPro"/>
</dbReference>
<gene>
    <name evidence="5" type="ORF">DESPIGER_1592</name>
</gene>
<dbReference type="PANTHER" id="PTHR33376:SF7">
    <property type="entry name" value="C4-DICARBOXYLATE-BINDING PROTEIN DCTB"/>
    <property type="match status" value="1"/>
</dbReference>
<dbReference type="InterPro" id="IPR004682">
    <property type="entry name" value="TRAP_DctP"/>
</dbReference>
<dbReference type="Gene3D" id="3.40.190.170">
    <property type="entry name" value="Bacterial extracellular solute-binding protein, family 7"/>
    <property type="match status" value="1"/>
</dbReference>
<feature type="chain" id="PRO_5012295199" description="TRAP-type C4-dicarboxylate transport system, periplasmic component" evidence="4">
    <location>
        <begin position="24"/>
        <end position="332"/>
    </location>
</feature>
<reference evidence="6" key="1">
    <citation type="submission" date="2016-10" db="EMBL/GenBank/DDBJ databases">
        <authorList>
            <person name="Wegmann U."/>
        </authorList>
    </citation>
    <scope>NUCLEOTIDE SEQUENCE [LARGE SCALE GENOMIC DNA]</scope>
</reference>
<dbReference type="NCBIfam" id="TIGR00787">
    <property type="entry name" value="dctP"/>
    <property type="match status" value="1"/>
</dbReference>
<dbReference type="AlphaFoldDB" id="A0A1K1LFE7"/>
<evidence type="ECO:0000256" key="2">
    <source>
        <dbReference type="ARBA" id="ARBA00022448"/>
    </source>
</evidence>
<protein>
    <recommendedName>
        <fullName evidence="7">TRAP-type C4-dicarboxylate transport system, periplasmic component</fullName>
    </recommendedName>
</protein>
<evidence type="ECO:0008006" key="7">
    <source>
        <dbReference type="Google" id="ProtNLM"/>
    </source>
</evidence>
<proteinExistence type="inferred from homology"/>